<feature type="domain" description="Thioredoxin" evidence="3">
    <location>
        <begin position="126"/>
        <end position="210"/>
    </location>
</feature>
<dbReference type="Gene3D" id="3.40.30.10">
    <property type="entry name" value="Glutaredoxin"/>
    <property type="match status" value="2"/>
</dbReference>
<dbReference type="PANTHER" id="PTHR19991:SF2">
    <property type="entry name" value="GH08893P"/>
    <property type="match status" value="1"/>
</dbReference>
<dbReference type="InterPro" id="IPR013766">
    <property type="entry name" value="Thioredoxin_domain"/>
</dbReference>
<dbReference type="EMBL" id="WJQU01000003">
    <property type="protein sequence ID" value="KAJ6639353.1"/>
    <property type="molecule type" value="Genomic_DNA"/>
</dbReference>
<proteinExistence type="predicted"/>
<evidence type="ECO:0000313" key="4">
    <source>
        <dbReference type="EMBL" id="KAJ6639353.1"/>
    </source>
</evidence>
<feature type="signal peptide" evidence="2">
    <location>
        <begin position="1"/>
        <end position="16"/>
    </location>
</feature>
<feature type="chain" id="PRO_5040271089" evidence="2">
    <location>
        <begin position="17"/>
        <end position="308"/>
    </location>
</feature>
<dbReference type="Pfam" id="PF00085">
    <property type="entry name" value="Thioredoxin"/>
    <property type="match status" value="1"/>
</dbReference>
<evidence type="ECO:0000256" key="2">
    <source>
        <dbReference type="SAM" id="SignalP"/>
    </source>
</evidence>
<protein>
    <submittedName>
        <fullName evidence="4">Thioredoxin domain-containing protein</fullName>
    </submittedName>
</protein>
<keyword evidence="2" id="KW-0732">Signal</keyword>
<reference evidence="4" key="1">
    <citation type="submission" date="2022-07" db="EMBL/GenBank/DDBJ databases">
        <authorList>
            <person name="Trinca V."/>
            <person name="Uliana J.V.C."/>
            <person name="Torres T.T."/>
            <person name="Ward R.J."/>
            <person name="Monesi N."/>
        </authorList>
    </citation>
    <scope>NUCLEOTIDE SEQUENCE</scope>
    <source>
        <strain evidence="4">HSMRA1968</strain>
        <tissue evidence="4">Whole embryos</tissue>
    </source>
</reference>
<dbReference type="PANTHER" id="PTHR19991">
    <property type="entry name" value="L 2 01289"/>
    <property type="match status" value="1"/>
</dbReference>
<organism evidence="4 5">
    <name type="scientific">Pseudolycoriella hygida</name>
    <dbReference type="NCBI Taxonomy" id="35572"/>
    <lineage>
        <taxon>Eukaryota</taxon>
        <taxon>Metazoa</taxon>
        <taxon>Ecdysozoa</taxon>
        <taxon>Arthropoda</taxon>
        <taxon>Hexapoda</taxon>
        <taxon>Insecta</taxon>
        <taxon>Pterygota</taxon>
        <taxon>Neoptera</taxon>
        <taxon>Endopterygota</taxon>
        <taxon>Diptera</taxon>
        <taxon>Nematocera</taxon>
        <taxon>Sciaroidea</taxon>
        <taxon>Sciaridae</taxon>
        <taxon>Pseudolycoriella</taxon>
    </lineage>
</organism>
<evidence type="ECO:0000313" key="5">
    <source>
        <dbReference type="Proteomes" id="UP001151699"/>
    </source>
</evidence>
<dbReference type="InterPro" id="IPR036249">
    <property type="entry name" value="Thioredoxin-like_sf"/>
</dbReference>
<feature type="transmembrane region" description="Helical" evidence="1">
    <location>
        <begin position="272"/>
        <end position="293"/>
    </location>
</feature>
<keyword evidence="1" id="KW-0812">Transmembrane</keyword>
<dbReference type="AlphaFoldDB" id="A0A9Q0MWQ7"/>
<evidence type="ECO:0000256" key="1">
    <source>
        <dbReference type="SAM" id="Phobius"/>
    </source>
</evidence>
<keyword evidence="1" id="KW-0472">Membrane</keyword>
<keyword evidence="5" id="KW-1185">Reference proteome</keyword>
<gene>
    <name evidence="4" type="ORF">Bhyg_12097</name>
</gene>
<evidence type="ECO:0000259" key="3">
    <source>
        <dbReference type="Pfam" id="PF00085"/>
    </source>
</evidence>
<comment type="caution">
    <text evidence="4">The sequence shown here is derived from an EMBL/GenBank/DDBJ whole genome shotgun (WGS) entry which is preliminary data.</text>
</comment>
<keyword evidence="1" id="KW-1133">Transmembrane helix</keyword>
<name>A0A9Q0MWQ7_9DIPT</name>
<dbReference type="OrthoDB" id="72053at2759"/>
<sequence>MKILLLVIFLFHTYNCDKLEDVSDADLVQMIKNTNEHVIVLFSKRNCEDCDKYEDHLLNLKGDIKETLNAHTVKAFNSQMTKLYSPTKEPAVVFFRHGVPLVYSGPINEDAIFQYFNENQIPTVRELSDVNFEHLTQASTGSTTGDWLLLFYSQTCIECQRLTAVWEAVGAKLKSRMNVARINKDTVGTQTAKRFNILKAPEFIFIRQGKFYRYEIPNYDIESFVSFAQEFYKNARAEKIPVPSSPFEEFVAWTVDLLKNGSWRKGLYELPLTFIGIIAASVLVVLFLILKLVTKNPKKEEKRNRKDK</sequence>
<dbReference type="CDD" id="cd02961">
    <property type="entry name" value="PDI_a_family"/>
    <property type="match status" value="1"/>
</dbReference>
<accession>A0A9Q0MWQ7</accession>
<dbReference type="SUPFAM" id="SSF52833">
    <property type="entry name" value="Thioredoxin-like"/>
    <property type="match status" value="2"/>
</dbReference>
<dbReference type="Proteomes" id="UP001151699">
    <property type="component" value="Chromosome X"/>
</dbReference>